<sequence>MLTLPGCFPGRDGHPANPGGPMQQTLNFDLSEQPIPVLLRGDKWDSVWSELTDNEDLNFVDASRGTSLSSLITSSVESIHTALIDGWTMMIGYSSGKDSETVLHLFLMALIRAVRSGATISQHHFILHTDTLIESPEVRWLADQKLAELERFIAKENLPLTIVLAKPGISQSWTGRILTGRGLPTFSNSTARQCSQDLKITSAKRAKAAYMRELPKEVRQKVCLLLGSRDAESTIRAANIAKQRGSSDRVIKTKDGGELYVVKNWLASDVWEFLLSAGMGSAYPLPSYLESNVTTAELYKAATGECVWSATEKKASDACGARFGCWACQAVGLDKSMETLLATDPERHGYMSGLNRIQRYLAKRRYAWEDRHPVGRTIYEGGYIKIQPDVYSPVFLERLLHVCCSMDYMEQKRADELAYKLATGQAEDNDWNRRMAEPQFRIISEEALVHIDFMWAFHHFNDKPFHALEIYHRVWSMGDLDLLEDEPQCETVPQSPIPKPLWLKVGRWGDGSLSDGLADPLAEMAYFDGGDDPLAAQVINTADGKRRVVCFAEDDEVKVDPDSAAFIIWNEYPRLRESVLKGHYTPGSAAQFYLRFGAIQLAKGKGALYHRMMQRGQTYHQMGLTGLQTMEGIQQRKDVKVLSDAKYKDLVKRKIKGRLATVRWWVNLHLTFKYHLHHRTPTGLFIEKQLDQEAMEEQKRHQERWFNYVTDAMLCYSSAFCMSVMEGREGSGNANIRRYMAATRRKAYTALCELLDNTDAQWMNDVVQSAVGQYEAIQAALTEGSALAIYLDWINLLSKRHPASLERHVRTMIKAVQRLHRRDDTELQRGQQGLSLAA</sequence>
<dbReference type="InterPro" id="IPR014729">
    <property type="entry name" value="Rossmann-like_a/b/a_fold"/>
</dbReference>
<keyword evidence="2" id="KW-0614">Plasmid</keyword>
<dbReference type="Gene3D" id="3.40.50.620">
    <property type="entry name" value="HUPs"/>
    <property type="match status" value="1"/>
</dbReference>
<feature type="region of interest" description="Disordered" evidence="1">
    <location>
        <begin position="1"/>
        <end position="22"/>
    </location>
</feature>
<geneLocation type="plasmid" evidence="2">
    <name>pRH-1238</name>
</geneLocation>
<evidence type="ECO:0000313" key="2">
    <source>
        <dbReference type="EMBL" id="AKN19307.1"/>
    </source>
</evidence>
<name>A0A0H3YDC0_SALET</name>
<dbReference type="AlphaFoldDB" id="A0A0H3YDC0"/>
<proteinExistence type="predicted"/>
<organism evidence="2">
    <name type="scientific">Salmonella enterica subsp. enterica serovar Corvallis</name>
    <dbReference type="NCBI Taxonomy" id="593905"/>
    <lineage>
        <taxon>Bacteria</taxon>
        <taxon>Pseudomonadati</taxon>
        <taxon>Pseudomonadota</taxon>
        <taxon>Gammaproteobacteria</taxon>
        <taxon>Enterobacterales</taxon>
        <taxon>Enterobacteriaceae</taxon>
        <taxon>Salmonella</taxon>
    </lineage>
</organism>
<dbReference type="SUPFAM" id="SSF52402">
    <property type="entry name" value="Adenine nucleotide alpha hydrolases-like"/>
    <property type="match status" value="1"/>
</dbReference>
<evidence type="ECO:0000256" key="1">
    <source>
        <dbReference type="SAM" id="MobiDB-lite"/>
    </source>
</evidence>
<reference evidence="2" key="1">
    <citation type="journal article" date="2015" name="Antimicrob. Agents Chemother.">
        <title>IncA/C Plasmid Carrying blaNDM-1, blaCMY-16, and fosA3 in a Salmonella enterica Serovar Corvallis Strain Isolated from a Migratory Wild Bird in Germany.</title>
        <authorList>
            <person name="Villa L."/>
            <person name="Guerra B."/>
            <person name="Schmoger S."/>
            <person name="Fischer J."/>
            <person name="Helmuth R."/>
            <person name="Zong Z."/>
            <person name="Garcia-Fernandez A."/>
            <person name="Carattoli A."/>
        </authorList>
    </citation>
    <scope>NUCLEOTIDE SEQUENCE</scope>
    <source>
        <strain evidence="2">RH-1238</strain>
        <plasmid evidence="2">pRH-1238</plasmid>
    </source>
</reference>
<accession>A0A0H3YDC0</accession>
<dbReference type="EMBL" id="KR091911">
    <property type="protein sequence ID" value="AKN19307.1"/>
    <property type="molecule type" value="Genomic_DNA"/>
</dbReference>
<protein>
    <recommendedName>
        <fullName evidence="3">Phosphoadenosine phosphosulfate reductase</fullName>
    </recommendedName>
</protein>
<evidence type="ECO:0008006" key="3">
    <source>
        <dbReference type="Google" id="ProtNLM"/>
    </source>
</evidence>